<keyword evidence="2 6" id="KW-0645">Protease</keyword>
<feature type="signal peptide" evidence="7">
    <location>
        <begin position="1"/>
        <end position="21"/>
    </location>
</feature>
<evidence type="ECO:0000313" key="10">
    <source>
        <dbReference type="Proteomes" id="UP001234178"/>
    </source>
</evidence>
<accession>A0ABQ9ZA60</accession>
<dbReference type="InterPro" id="IPR033116">
    <property type="entry name" value="TRYPSIN_SER"/>
</dbReference>
<dbReference type="Pfam" id="PF00089">
    <property type="entry name" value="Trypsin"/>
    <property type="match status" value="1"/>
</dbReference>
<dbReference type="InterPro" id="IPR018114">
    <property type="entry name" value="TRYPSIN_HIS"/>
</dbReference>
<dbReference type="SUPFAM" id="SSF50494">
    <property type="entry name" value="Trypsin-like serine proteases"/>
    <property type="match status" value="1"/>
</dbReference>
<evidence type="ECO:0000256" key="6">
    <source>
        <dbReference type="RuleBase" id="RU363034"/>
    </source>
</evidence>
<evidence type="ECO:0000256" key="1">
    <source>
        <dbReference type="ARBA" id="ARBA00007664"/>
    </source>
</evidence>
<dbReference type="Gene3D" id="2.40.10.10">
    <property type="entry name" value="Trypsin-like serine proteases"/>
    <property type="match status" value="1"/>
</dbReference>
<dbReference type="PROSITE" id="PS00135">
    <property type="entry name" value="TRYPSIN_SER"/>
    <property type="match status" value="1"/>
</dbReference>
<dbReference type="PRINTS" id="PR00722">
    <property type="entry name" value="CHYMOTRYPSIN"/>
</dbReference>
<sequence>MMNALNLMLVTIAVVAHVVSGYYVRYYDDNEENDQIVGGFKAKRGNYQFLAALLRDDESFCGGSLITPNHILTAAHCVDYIKQADYASIKVLLNTTTIHPADDGAVHRGVKKIVHHRNYNSESSLNDIAIVTLDSPVVGITVISLPRIGTTFSYAGLWATIIGFGRTQKTLADEESSGRGSNKLLESSVKVITNSLCSDMYVDTRISSSMICAQADGTDTCQGDSGGPLIVHGTQIGIVSWGYGCADPKYAGVYTRLTFFYSWIRSNIL</sequence>
<evidence type="ECO:0000256" key="5">
    <source>
        <dbReference type="ARBA" id="ARBA00023157"/>
    </source>
</evidence>
<dbReference type="InterPro" id="IPR050430">
    <property type="entry name" value="Peptidase_S1"/>
</dbReference>
<comment type="caution">
    <text evidence="9">The sequence shown here is derived from an EMBL/GenBank/DDBJ whole genome shotgun (WGS) entry which is preliminary data.</text>
</comment>
<keyword evidence="4 6" id="KW-0720">Serine protease</keyword>
<name>A0ABQ9ZA60_9CRUS</name>
<gene>
    <name evidence="9" type="ORF">OUZ56_018933</name>
</gene>
<evidence type="ECO:0000256" key="4">
    <source>
        <dbReference type="ARBA" id="ARBA00022825"/>
    </source>
</evidence>
<dbReference type="EMBL" id="JAOYFB010000003">
    <property type="protein sequence ID" value="KAK4009785.1"/>
    <property type="molecule type" value="Genomic_DNA"/>
</dbReference>
<reference evidence="9 10" key="1">
    <citation type="journal article" date="2023" name="Nucleic Acids Res.">
        <title>The hologenome of Daphnia magna reveals possible DNA methylation and microbiome-mediated evolution of the host genome.</title>
        <authorList>
            <person name="Chaturvedi A."/>
            <person name="Li X."/>
            <person name="Dhandapani V."/>
            <person name="Marshall H."/>
            <person name="Kissane S."/>
            <person name="Cuenca-Cambronero M."/>
            <person name="Asole G."/>
            <person name="Calvet F."/>
            <person name="Ruiz-Romero M."/>
            <person name="Marangio P."/>
            <person name="Guigo R."/>
            <person name="Rago D."/>
            <person name="Mirbahai L."/>
            <person name="Eastwood N."/>
            <person name="Colbourne J.K."/>
            <person name="Zhou J."/>
            <person name="Mallon E."/>
            <person name="Orsini L."/>
        </authorList>
    </citation>
    <scope>NUCLEOTIDE SEQUENCE [LARGE SCALE GENOMIC DNA]</scope>
    <source>
        <strain evidence="9">LRV0_1</strain>
    </source>
</reference>
<keyword evidence="10" id="KW-1185">Reference proteome</keyword>
<dbReference type="Proteomes" id="UP001234178">
    <property type="component" value="Unassembled WGS sequence"/>
</dbReference>
<keyword evidence="5" id="KW-1015">Disulfide bond</keyword>
<dbReference type="PANTHER" id="PTHR24276">
    <property type="entry name" value="POLYSERASE-RELATED"/>
    <property type="match status" value="1"/>
</dbReference>
<organism evidence="9 10">
    <name type="scientific">Daphnia magna</name>
    <dbReference type="NCBI Taxonomy" id="35525"/>
    <lineage>
        <taxon>Eukaryota</taxon>
        <taxon>Metazoa</taxon>
        <taxon>Ecdysozoa</taxon>
        <taxon>Arthropoda</taxon>
        <taxon>Crustacea</taxon>
        <taxon>Branchiopoda</taxon>
        <taxon>Diplostraca</taxon>
        <taxon>Cladocera</taxon>
        <taxon>Anomopoda</taxon>
        <taxon>Daphniidae</taxon>
        <taxon>Daphnia</taxon>
    </lineage>
</organism>
<dbReference type="PROSITE" id="PS00134">
    <property type="entry name" value="TRYPSIN_HIS"/>
    <property type="match status" value="1"/>
</dbReference>
<evidence type="ECO:0000313" key="9">
    <source>
        <dbReference type="EMBL" id="KAK4009785.1"/>
    </source>
</evidence>
<evidence type="ECO:0000259" key="8">
    <source>
        <dbReference type="PROSITE" id="PS50240"/>
    </source>
</evidence>
<keyword evidence="7" id="KW-0732">Signal</keyword>
<dbReference type="CDD" id="cd00190">
    <property type="entry name" value="Tryp_SPc"/>
    <property type="match status" value="1"/>
</dbReference>
<dbReference type="PANTHER" id="PTHR24276:SF91">
    <property type="entry name" value="AT26814P-RELATED"/>
    <property type="match status" value="1"/>
</dbReference>
<protein>
    <recommendedName>
        <fullName evidence="8">Peptidase S1 domain-containing protein</fullName>
    </recommendedName>
</protein>
<evidence type="ECO:0000256" key="2">
    <source>
        <dbReference type="ARBA" id="ARBA00022670"/>
    </source>
</evidence>
<dbReference type="PROSITE" id="PS50240">
    <property type="entry name" value="TRYPSIN_DOM"/>
    <property type="match status" value="1"/>
</dbReference>
<dbReference type="InterPro" id="IPR001314">
    <property type="entry name" value="Peptidase_S1A"/>
</dbReference>
<dbReference type="InterPro" id="IPR001254">
    <property type="entry name" value="Trypsin_dom"/>
</dbReference>
<dbReference type="InterPro" id="IPR009003">
    <property type="entry name" value="Peptidase_S1_PA"/>
</dbReference>
<comment type="similarity">
    <text evidence="1">Belongs to the peptidase S1 family.</text>
</comment>
<dbReference type="SMART" id="SM00020">
    <property type="entry name" value="Tryp_SPc"/>
    <property type="match status" value="1"/>
</dbReference>
<feature type="domain" description="Peptidase S1" evidence="8">
    <location>
        <begin position="36"/>
        <end position="269"/>
    </location>
</feature>
<dbReference type="InterPro" id="IPR043504">
    <property type="entry name" value="Peptidase_S1_PA_chymotrypsin"/>
</dbReference>
<evidence type="ECO:0000256" key="7">
    <source>
        <dbReference type="SAM" id="SignalP"/>
    </source>
</evidence>
<keyword evidence="3 6" id="KW-0378">Hydrolase</keyword>
<evidence type="ECO:0000256" key="3">
    <source>
        <dbReference type="ARBA" id="ARBA00022801"/>
    </source>
</evidence>
<proteinExistence type="inferred from homology"/>
<feature type="chain" id="PRO_5046538696" description="Peptidase S1 domain-containing protein" evidence="7">
    <location>
        <begin position="22"/>
        <end position="269"/>
    </location>
</feature>